<proteinExistence type="predicted"/>
<reference evidence="3" key="1">
    <citation type="submission" date="2018-05" db="EMBL/GenBank/DDBJ databases">
        <authorList>
            <person name="Feng T."/>
        </authorList>
    </citation>
    <scope>NUCLEOTIDE SEQUENCE [LARGE SCALE GENOMIC DNA]</scope>
    <source>
        <strain evidence="3">S27</strain>
    </source>
</reference>
<evidence type="ECO:0000313" key="2">
    <source>
        <dbReference type="EMBL" id="RDJ98528.1"/>
    </source>
</evidence>
<protein>
    <submittedName>
        <fullName evidence="2">Uncharacterized protein</fullName>
    </submittedName>
</protein>
<feature type="transmembrane region" description="Helical" evidence="1">
    <location>
        <begin position="6"/>
        <end position="26"/>
    </location>
</feature>
<keyword evidence="1" id="KW-0472">Membrane</keyword>
<dbReference type="PROSITE" id="PS51257">
    <property type="entry name" value="PROKAR_LIPOPROTEIN"/>
    <property type="match status" value="1"/>
</dbReference>
<keyword evidence="3" id="KW-1185">Reference proteome</keyword>
<dbReference type="EMBL" id="QHKS01000033">
    <property type="protein sequence ID" value="RDJ98528.1"/>
    <property type="molecule type" value="Genomic_DNA"/>
</dbReference>
<dbReference type="Proteomes" id="UP000254875">
    <property type="component" value="Unassembled WGS sequence"/>
</dbReference>
<keyword evidence="1" id="KW-0812">Transmembrane</keyword>
<dbReference type="AlphaFoldDB" id="A0A370MYS3"/>
<evidence type="ECO:0000313" key="3">
    <source>
        <dbReference type="Proteomes" id="UP000254875"/>
    </source>
</evidence>
<comment type="caution">
    <text evidence="2">The sequence shown here is derived from an EMBL/GenBank/DDBJ whole genome shotgun (WGS) entry which is preliminary data.</text>
</comment>
<organism evidence="2 3">
    <name type="scientific">Paraburkholderia lacunae</name>
    <dbReference type="NCBI Taxonomy" id="2211104"/>
    <lineage>
        <taxon>Bacteria</taxon>
        <taxon>Pseudomonadati</taxon>
        <taxon>Pseudomonadota</taxon>
        <taxon>Betaproteobacteria</taxon>
        <taxon>Burkholderiales</taxon>
        <taxon>Burkholderiaceae</taxon>
        <taxon>Paraburkholderia</taxon>
    </lineage>
</organism>
<gene>
    <name evidence="2" type="ORF">DLM46_32895</name>
</gene>
<keyword evidence="1" id="KW-1133">Transmembrane helix</keyword>
<evidence type="ECO:0000256" key="1">
    <source>
        <dbReference type="SAM" id="Phobius"/>
    </source>
</evidence>
<accession>A0A370MYS3</accession>
<sequence>MSRYDVKHLALLLLIPAGCACVGLMLGRLIRGRRPRIERDRPRMAMSADFLRAAHDSRISMHTRMKCAFECIYFCLCEIAESRGLKLNGLVHPNVKVIQAGLSALDVSEAEQSAVEKLAQWTADASPFLPAPSVGDAFYLAARINARAVSVLTRLRS</sequence>
<name>A0A370MYS3_9BURK</name>